<feature type="transmembrane region" description="Helical" evidence="6">
    <location>
        <begin position="198"/>
        <end position="215"/>
    </location>
</feature>
<reference evidence="9" key="1">
    <citation type="submission" date="2022-11" db="UniProtKB">
        <authorList>
            <consortium name="WormBaseParasite"/>
        </authorList>
    </citation>
    <scope>IDENTIFICATION</scope>
</reference>
<dbReference type="WBParaSite" id="maker-E.canG7_contigs_8405-snap-gene-0.52-mRNA-1">
    <property type="protein sequence ID" value="maker-E.canG7_contigs_8405-snap-gene-0.52-mRNA-1"/>
    <property type="gene ID" value="EcG7_03475"/>
</dbReference>
<dbReference type="InterPro" id="IPR050186">
    <property type="entry name" value="TPT_transporter"/>
</dbReference>
<keyword evidence="2 6" id="KW-0812">Transmembrane</keyword>
<organism evidence="8 9">
    <name type="scientific">Echinococcus canadensis</name>
    <dbReference type="NCBI Taxonomy" id="519352"/>
    <lineage>
        <taxon>Eukaryota</taxon>
        <taxon>Metazoa</taxon>
        <taxon>Spiralia</taxon>
        <taxon>Lophotrochozoa</taxon>
        <taxon>Platyhelminthes</taxon>
        <taxon>Cestoda</taxon>
        <taxon>Eucestoda</taxon>
        <taxon>Cyclophyllidea</taxon>
        <taxon>Taeniidae</taxon>
        <taxon>Echinococcus</taxon>
        <taxon>Echinococcus canadensis group</taxon>
    </lineage>
</organism>
<feature type="transmembrane region" description="Helical" evidence="6">
    <location>
        <begin position="283"/>
        <end position="300"/>
    </location>
</feature>
<evidence type="ECO:0000256" key="4">
    <source>
        <dbReference type="ARBA" id="ARBA00023136"/>
    </source>
</evidence>
<evidence type="ECO:0000256" key="3">
    <source>
        <dbReference type="ARBA" id="ARBA00022989"/>
    </source>
</evidence>
<dbReference type="SUPFAM" id="SSF50182">
    <property type="entry name" value="Sm-like ribonucleoproteins"/>
    <property type="match status" value="1"/>
</dbReference>
<evidence type="ECO:0000256" key="2">
    <source>
        <dbReference type="ARBA" id="ARBA00022692"/>
    </source>
</evidence>
<protein>
    <submittedName>
        <fullName evidence="9">Sm domain-containing protein</fullName>
    </submittedName>
</protein>
<dbReference type="Gene3D" id="2.30.30.100">
    <property type="match status" value="1"/>
</dbReference>
<dbReference type="Proteomes" id="UP000887562">
    <property type="component" value="Unplaced"/>
</dbReference>
<dbReference type="InterPro" id="IPR004853">
    <property type="entry name" value="Sugar_P_trans_dom"/>
</dbReference>
<feature type="region of interest" description="Disordered" evidence="5">
    <location>
        <begin position="438"/>
        <end position="468"/>
    </location>
</feature>
<dbReference type="GO" id="GO:0016020">
    <property type="term" value="C:membrane"/>
    <property type="evidence" value="ECO:0007669"/>
    <property type="project" value="UniProtKB-SubCell"/>
</dbReference>
<dbReference type="InterPro" id="IPR001163">
    <property type="entry name" value="Sm_dom_euk/arc"/>
</dbReference>
<feature type="transmembrane region" description="Helical" evidence="6">
    <location>
        <begin position="409"/>
        <end position="428"/>
    </location>
</feature>
<name>A0A915EYX5_9CEST</name>
<dbReference type="Pfam" id="PF03151">
    <property type="entry name" value="TPT"/>
    <property type="match status" value="1"/>
</dbReference>
<feature type="transmembrane region" description="Helical" evidence="6">
    <location>
        <begin position="346"/>
        <end position="370"/>
    </location>
</feature>
<dbReference type="InterPro" id="IPR034110">
    <property type="entry name" value="LSMD1_Sm"/>
</dbReference>
<dbReference type="Pfam" id="PF01423">
    <property type="entry name" value="LSM"/>
    <property type="match status" value="1"/>
</dbReference>
<proteinExistence type="predicted"/>
<feature type="domain" description="Sm" evidence="7">
    <location>
        <begin position="37"/>
        <end position="108"/>
    </location>
</feature>
<feature type="transmembrane region" description="Helical" evidence="6">
    <location>
        <begin position="126"/>
        <end position="147"/>
    </location>
</feature>
<accession>A0A915EYX5</accession>
<evidence type="ECO:0000259" key="7">
    <source>
        <dbReference type="SMART" id="SM00651"/>
    </source>
</evidence>
<feature type="transmembrane region" description="Helical" evidence="6">
    <location>
        <begin position="227"/>
        <end position="247"/>
    </location>
</feature>
<comment type="subcellular location">
    <subcellularLocation>
        <location evidence="1">Membrane</location>
        <topology evidence="1">Multi-pass membrane protein</topology>
    </subcellularLocation>
</comment>
<feature type="compositionally biased region" description="Basic and acidic residues" evidence="5">
    <location>
        <begin position="446"/>
        <end position="468"/>
    </location>
</feature>
<keyword evidence="8" id="KW-1185">Reference proteome</keyword>
<sequence>MLEFWFHSETSSLTENCNARSAMALRQPVRKLDESKYFLLRLMGAKITVEILDNRKFVGSLMCTDRDGNIAMRDVVEHPPPDVAVKDNLTRRLFLITIRGIHIKKILVDDTSSGAEARSVYNVKRVCGVVSLYWAVSISLVFINKWLLSNSDISLDIPLFITWFQCLVTVILCIILSKISSAVPDKLSFPSLDVKWQTALNIMPLSSVFFTMVVFNNLCLKYLDVAFYFVARSLTTIFNVVLTYLILRKKTCCKAIACCGVIIAGYITSILQENGLGTLSPSGLFYGLSASFSVSLFSILTSKRLPYIGGSVWRLTFYNNLNASVLFIAGIVVTGELTELQYLPHAFSYLGLFFWSMMLISGVFGFAISYVTTWQIQVTSPLTHNISGTAKAAAQTILATIISLHFRSVLWWLGNCMVVAGSVAYAYVRHKLALKEHQHQQGTSTDGDREAPPSETVAIEKDNPSGEH</sequence>
<dbReference type="CDD" id="cd06168">
    <property type="entry name" value="LSMD1"/>
    <property type="match status" value="1"/>
</dbReference>
<feature type="transmembrane region" description="Helical" evidence="6">
    <location>
        <begin position="312"/>
        <end position="334"/>
    </location>
</feature>
<evidence type="ECO:0000256" key="1">
    <source>
        <dbReference type="ARBA" id="ARBA00004141"/>
    </source>
</evidence>
<dbReference type="PANTHER" id="PTHR11132">
    <property type="entry name" value="SOLUTE CARRIER FAMILY 35"/>
    <property type="match status" value="1"/>
</dbReference>
<feature type="transmembrane region" description="Helical" evidence="6">
    <location>
        <begin position="159"/>
        <end position="177"/>
    </location>
</feature>
<feature type="transmembrane region" description="Helical" evidence="6">
    <location>
        <begin position="254"/>
        <end position="271"/>
    </location>
</feature>
<keyword evidence="3 6" id="KW-1133">Transmembrane helix</keyword>
<evidence type="ECO:0000313" key="8">
    <source>
        <dbReference type="Proteomes" id="UP000887562"/>
    </source>
</evidence>
<dbReference type="SMART" id="SM00651">
    <property type="entry name" value="Sm"/>
    <property type="match status" value="1"/>
</dbReference>
<keyword evidence="4 6" id="KW-0472">Membrane</keyword>
<dbReference type="InterPro" id="IPR010920">
    <property type="entry name" value="LSM_dom_sf"/>
</dbReference>
<dbReference type="AlphaFoldDB" id="A0A915EYX5"/>
<dbReference type="GO" id="GO:0031417">
    <property type="term" value="C:NatC complex"/>
    <property type="evidence" value="ECO:0007669"/>
    <property type="project" value="InterPro"/>
</dbReference>
<evidence type="ECO:0000313" key="9">
    <source>
        <dbReference type="WBParaSite" id="maker-E.canG7_contigs_8405-snap-gene-0.52-mRNA-1"/>
    </source>
</evidence>
<evidence type="ECO:0000256" key="6">
    <source>
        <dbReference type="SAM" id="Phobius"/>
    </source>
</evidence>
<evidence type="ECO:0000256" key="5">
    <source>
        <dbReference type="SAM" id="MobiDB-lite"/>
    </source>
</evidence>